<proteinExistence type="predicted"/>
<reference evidence="1 2" key="1">
    <citation type="submission" date="2018-11" db="EMBL/GenBank/DDBJ databases">
        <title>Draft genome analysis of Rheinheimera mesophila isolated from an industrial waste site.</title>
        <authorList>
            <person name="Yu Q."/>
            <person name="Qi Y."/>
            <person name="Zhang H."/>
            <person name="Lu Y."/>
            <person name="Pu J."/>
        </authorList>
    </citation>
    <scope>NUCLEOTIDE SEQUENCE [LARGE SCALE GENOMIC DNA]</scope>
    <source>
        <strain evidence="1 2">IITR13</strain>
    </source>
</reference>
<comment type="caution">
    <text evidence="1">The sequence shown here is derived from an EMBL/GenBank/DDBJ whole genome shotgun (WGS) entry which is preliminary data.</text>
</comment>
<keyword evidence="2" id="KW-1185">Reference proteome</keyword>
<name>A0A3P3QSS8_9GAMM</name>
<gene>
    <name evidence="1" type="ORF">EIK76_05275</name>
</gene>
<evidence type="ECO:0000313" key="2">
    <source>
        <dbReference type="Proteomes" id="UP000276260"/>
    </source>
</evidence>
<evidence type="ECO:0008006" key="3">
    <source>
        <dbReference type="Google" id="ProtNLM"/>
    </source>
</evidence>
<organism evidence="1 2">
    <name type="scientific">Rheinheimera mesophila</name>
    <dbReference type="NCBI Taxonomy" id="1547515"/>
    <lineage>
        <taxon>Bacteria</taxon>
        <taxon>Pseudomonadati</taxon>
        <taxon>Pseudomonadota</taxon>
        <taxon>Gammaproteobacteria</taxon>
        <taxon>Chromatiales</taxon>
        <taxon>Chromatiaceae</taxon>
        <taxon>Rheinheimera</taxon>
    </lineage>
</organism>
<dbReference type="OrthoDB" id="5422561at2"/>
<dbReference type="Proteomes" id="UP000276260">
    <property type="component" value="Unassembled WGS sequence"/>
</dbReference>
<dbReference type="RefSeq" id="WP_046518164.1">
    <property type="nucleotide sequence ID" value="NZ_LAVS01000001.1"/>
</dbReference>
<dbReference type="AlphaFoldDB" id="A0A3P3QSS8"/>
<protein>
    <recommendedName>
        <fullName evidence="3">ParD-like family protein</fullName>
    </recommendedName>
</protein>
<dbReference type="InterPro" id="IPR021831">
    <property type="entry name" value="ParD-like"/>
</dbReference>
<dbReference type="EMBL" id="RRCF01000001">
    <property type="protein sequence ID" value="RRJ23480.1"/>
    <property type="molecule type" value="Genomic_DNA"/>
</dbReference>
<dbReference type="Pfam" id="PF11903">
    <property type="entry name" value="ParD_like"/>
    <property type="match status" value="1"/>
</dbReference>
<evidence type="ECO:0000313" key="1">
    <source>
        <dbReference type="EMBL" id="RRJ23480.1"/>
    </source>
</evidence>
<accession>A0A3P3QSS8</accession>
<sequence length="76" mass="8613">MGIVKISDDLHDDLREASRVMARSINAQAEFWIRVGMLAELNPQLSYQDLCRQLLKNKSSTLQDLLNELDPSENPG</sequence>